<dbReference type="Proteomes" id="UP000503447">
    <property type="component" value="Chromosome"/>
</dbReference>
<protein>
    <submittedName>
        <fullName evidence="2">Uncharacterized protein</fullName>
    </submittedName>
</protein>
<dbReference type="EMBL" id="CP053452">
    <property type="protein sequence ID" value="QJX01110.1"/>
    <property type="molecule type" value="Genomic_DNA"/>
</dbReference>
<name>A0A6M5Z3W1_9BACT</name>
<evidence type="ECO:0000313" key="2">
    <source>
        <dbReference type="EMBL" id="QJX01110.1"/>
    </source>
</evidence>
<accession>A0A6M5Z3W1</accession>
<evidence type="ECO:0000313" key="3">
    <source>
        <dbReference type="Proteomes" id="UP000503447"/>
    </source>
</evidence>
<keyword evidence="3" id="KW-1185">Reference proteome</keyword>
<sequence length="52" mass="5389">MKTLPARNAGALAPGGTGGATRLCEGNNRLPSVRSRPAVKGPERSRSPHHNS</sequence>
<dbReference type="KEGG" id="ftj:FTUN_8749"/>
<reference evidence="3" key="1">
    <citation type="submission" date="2020-05" db="EMBL/GenBank/DDBJ databases">
        <title>Frigoriglobus tundricola gen. nov., sp. nov., a psychrotolerant cellulolytic planctomycete of the family Gemmataceae with two divergent copies of 16S rRNA gene.</title>
        <authorList>
            <person name="Kulichevskaya I.S."/>
            <person name="Ivanova A.A."/>
            <person name="Naumoff D.G."/>
            <person name="Beletsky A.V."/>
            <person name="Rijpstra W.I.C."/>
            <person name="Sinninghe Damste J.S."/>
            <person name="Mardanov A.V."/>
            <person name="Ravin N.V."/>
            <person name="Dedysh S.N."/>
        </authorList>
    </citation>
    <scope>NUCLEOTIDE SEQUENCE [LARGE SCALE GENOMIC DNA]</scope>
    <source>
        <strain evidence="3">PL17</strain>
    </source>
</reference>
<feature type="region of interest" description="Disordered" evidence="1">
    <location>
        <begin position="1"/>
        <end position="52"/>
    </location>
</feature>
<proteinExistence type="predicted"/>
<organism evidence="2 3">
    <name type="scientific">Frigoriglobus tundricola</name>
    <dbReference type="NCBI Taxonomy" id="2774151"/>
    <lineage>
        <taxon>Bacteria</taxon>
        <taxon>Pseudomonadati</taxon>
        <taxon>Planctomycetota</taxon>
        <taxon>Planctomycetia</taxon>
        <taxon>Gemmatales</taxon>
        <taxon>Gemmataceae</taxon>
        <taxon>Frigoriglobus</taxon>
    </lineage>
</organism>
<evidence type="ECO:0000256" key="1">
    <source>
        <dbReference type="SAM" id="MobiDB-lite"/>
    </source>
</evidence>
<dbReference type="AlphaFoldDB" id="A0A6M5Z3W1"/>
<gene>
    <name evidence="2" type="ORF">FTUN_8749</name>
</gene>